<protein>
    <recommendedName>
        <fullName evidence="3">YIEGIA protein</fullName>
    </recommendedName>
</protein>
<dbReference type="EMBL" id="CACRUE010000009">
    <property type="protein sequence ID" value="VYT73209.1"/>
    <property type="molecule type" value="Genomic_DNA"/>
</dbReference>
<sequence>MKESVLDEALFRHSFLVAVLLGTLCRLLVLRISDRQYPTRPQDYIEQIIMAGLTSALGGIALPALMDKEFSALTFLAVGIQQFQGLSKQEKITLNNIDEDELVPKGVTYIEEIASTYEVRSYVSLFAALCSSIGYILVAKRFGENILICTAVAAILALIVGLIFRRILRRNSINDIADIKEAKLYFDGPIMKVNDVVITNIGLKETREKFLKGGIALEVVPKDEKDFGVINDLGQRDAIIHNIFIHTGIDRDIDEHDIVSTSKVDLKTKSVLIVFMPILNDMNLIKQVAGSTPILEAAKGKQSNYKYLIK</sequence>
<dbReference type="RefSeq" id="WP_024038249.1">
    <property type="nucleotide sequence ID" value="NZ_CACRUE010000009.1"/>
</dbReference>
<keyword evidence="1" id="KW-1133">Transmembrane helix</keyword>
<evidence type="ECO:0000313" key="2">
    <source>
        <dbReference type="EMBL" id="VYT73209.1"/>
    </source>
</evidence>
<name>A0A6N2Z1N8_9FIRM</name>
<feature type="transmembrane region" description="Helical" evidence="1">
    <location>
        <begin position="119"/>
        <end position="138"/>
    </location>
</feature>
<feature type="transmembrane region" description="Helical" evidence="1">
    <location>
        <begin position="12"/>
        <end position="32"/>
    </location>
</feature>
<dbReference type="InterPro" id="IPR025918">
    <property type="entry name" value="YIEGIA"/>
</dbReference>
<proteinExistence type="predicted"/>
<dbReference type="AlphaFoldDB" id="A0A6N2Z1N8"/>
<accession>A0A6N2Z1N8</accession>
<keyword evidence="1" id="KW-0812">Transmembrane</keyword>
<dbReference type="Pfam" id="PF14045">
    <property type="entry name" value="YIEGIA"/>
    <property type="match status" value="1"/>
</dbReference>
<gene>
    <name evidence="2" type="ORF">IBLFYP30_01033</name>
</gene>
<reference evidence="2" key="1">
    <citation type="submission" date="2019-11" db="EMBL/GenBank/DDBJ databases">
        <authorList>
            <person name="Feng L."/>
        </authorList>
    </citation>
    <scope>NUCLEOTIDE SEQUENCE</scope>
    <source>
        <strain evidence="2">IbartlettiiLFYP30</strain>
    </source>
</reference>
<organism evidence="2">
    <name type="scientific">Intestinibacter bartlettii</name>
    <dbReference type="NCBI Taxonomy" id="261299"/>
    <lineage>
        <taxon>Bacteria</taxon>
        <taxon>Bacillati</taxon>
        <taxon>Bacillota</taxon>
        <taxon>Clostridia</taxon>
        <taxon>Peptostreptococcales</taxon>
        <taxon>Peptostreptococcaceae</taxon>
        <taxon>Intestinibacter</taxon>
    </lineage>
</organism>
<feature type="transmembrane region" description="Helical" evidence="1">
    <location>
        <begin position="145"/>
        <end position="164"/>
    </location>
</feature>
<evidence type="ECO:0000256" key="1">
    <source>
        <dbReference type="SAM" id="Phobius"/>
    </source>
</evidence>
<keyword evidence="1" id="KW-0472">Membrane</keyword>
<evidence type="ECO:0008006" key="3">
    <source>
        <dbReference type="Google" id="ProtNLM"/>
    </source>
</evidence>
<feature type="transmembrane region" description="Helical" evidence="1">
    <location>
        <begin position="44"/>
        <end position="66"/>
    </location>
</feature>